<name>A0A6G1KU95_9PEZI</name>
<dbReference type="PANTHER" id="PTHR42085:SF1">
    <property type="entry name" value="F-BOX DOMAIN-CONTAINING PROTEIN"/>
    <property type="match status" value="1"/>
</dbReference>
<evidence type="ECO:0000313" key="3">
    <source>
        <dbReference type="Proteomes" id="UP000799436"/>
    </source>
</evidence>
<dbReference type="InterPro" id="IPR038883">
    <property type="entry name" value="AN11006-like"/>
</dbReference>
<evidence type="ECO:0000313" key="2">
    <source>
        <dbReference type="EMBL" id="KAF2764157.1"/>
    </source>
</evidence>
<sequence length="264" mass="30515">MTDSLLLRLPPELRNIIYSLILQHDEPFKIMRTQDLYRIYSDSKESRRLHKKKWFRQARTNVLRLKHRPTPAILTSLALTATCKAIRAEVRVSPDPQNPGRHTKHLPNQPEQPQTLPIFYSSNRFTFTWTSYRNEHARLADMTAFQKLISRTIKPTRLQNVTLLLQDGCHIPHLSATDSEIIDTVQQVRCHAQASSMLSFQIAADLCCCGGAGAKPMLLDMGDFEASCVRECERLRLVCSMEDHMCSLRGAMRQLEYCLWKYRD</sequence>
<dbReference type="EMBL" id="ML995936">
    <property type="protein sequence ID" value="KAF2764157.1"/>
    <property type="molecule type" value="Genomic_DNA"/>
</dbReference>
<reference evidence="2" key="1">
    <citation type="journal article" date="2020" name="Stud. Mycol.">
        <title>101 Dothideomycetes genomes: a test case for predicting lifestyles and emergence of pathogens.</title>
        <authorList>
            <person name="Haridas S."/>
            <person name="Albert R."/>
            <person name="Binder M."/>
            <person name="Bloem J."/>
            <person name="Labutti K."/>
            <person name="Salamov A."/>
            <person name="Andreopoulos B."/>
            <person name="Baker S."/>
            <person name="Barry K."/>
            <person name="Bills G."/>
            <person name="Bluhm B."/>
            <person name="Cannon C."/>
            <person name="Castanera R."/>
            <person name="Culley D."/>
            <person name="Daum C."/>
            <person name="Ezra D."/>
            <person name="Gonzalez J."/>
            <person name="Henrissat B."/>
            <person name="Kuo A."/>
            <person name="Liang C."/>
            <person name="Lipzen A."/>
            <person name="Lutzoni F."/>
            <person name="Magnuson J."/>
            <person name="Mondo S."/>
            <person name="Nolan M."/>
            <person name="Ohm R."/>
            <person name="Pangilinan J."/>
            <person name="Park H.-J."/>
            <person name="Ramirez L."/>
            <person name="Alfaro M."/>
            <person name="Sun H."/>
            <person name="Tritt A."/>
            <person name="Yoshinaga Y."/>
            <person name="Zwiers L.-H."/>
            <person name="Turgeon B."/>
            <person name="Goodwin S."/>
            <person name="Spatafora J."/>
            <person name="Crous P."/>
            <person name="Grigoriev I."/>
        </authorList>
    </citation>
    <scope>NUCLEOTIDE SEQUENCE</scope>
    <source>
        <strain evidence="2">CBS 116005</strain>
    </source>
</reference>
<proteinExistence type="predicted"/>
<keyword evidence="3" id="KW-1185">Reference proteome</keyword>
<accession>A0A6G1KU95</accession>
<dbReference type="AlphaFoldDB" id="A0A6G1KU95"/>
<dbReference type="Proteomes" id="UP000799436">
    <property type="component" value="Unassembled WGS sequence"/>
</dbReference>
<organism evidence="2 3">
    <name type="scientific">Teratosphaeria nubilosa</name>
    <dbReference type="NCBI Taxonomy" id="161662"/>
    <lineage>
        <taxon>Eukaryota</taxon>
        <taxon>Fungi</taxon>
        <taxon>Dikarya</taxon>
        <taxon>Ascomycota</taxon>
        <taxon>Pezizomycotina</taxon>
        <taxon>Dothideomycetes</taxon>
        <taxon>Dothideomycetidae</taxon>
        <taxon>Mycosphaerellales</taxon>
        <taxon>Teratosphaeriaceae</taxon>
        <taxon>Teratosphaeria</taxon>
    </lineage>
</organism>
<gene>
    <name evidence="2" type="ORF">EJ03DRAFT_356005</name>
</gene>
<evidence type="ECO:0000256" key="1">
    <source>
        <dbReference type="SAM" id="MobiDB-lite"/>
    </source>
</evidence>
<protein>
    <submittedName>
        <fullName evidence="2">Uncharacterized protein</fullName>
    </submittedName>
</protein>
<feature type="region of interest" description="Disordered" evidence="1">
    <location>
        <begin position="91"/>
        <end position="114"/>
    </location>
</feature>
<dbReference type="PANTHER" id="PTHR42085">
    <property type="entry name" value="F-BOX DOMAIN-CONTAINING PROTEIN"/>
    <property type="match status" value="1"/>
</dbReference>